<dbReference type="InterPro" id="IPR000740">
    <property type="entry name" value="GrpE"/>
</dbReference>
<accession>A0A6C1F601</accession>
<reference evidence="6 7" key="1">
    <citation type="submission" date="2020-01" db="EMBL/GenBank/DDBJ databases">
        <title>Complete genome of Buchnera aphidicola isolated from Chaitophorus populeti.</title>
        <authorList>
            <person name="Park J."/>
            <person name="Xi H."/>
        </authorList>
    </citation>
    <scope>NUCLEOTIDE SEQUENCE [LARGE SCALE GENOMIC DNA]</scope>
    <source>
        <strain evidence="6 7">UsonBac</strain>
    </source>
</reference>
<name>A0A6C1F601_BUCUN</name>
<dbReference type="PRINTS" id="PR00773">
    <property type="entry name" value="GRPEPROTEIN"/>
</dbReference>
<evidence type="ECO:0000256" key="3">
    <source>
        <dbReference type="ARBA" id="ARBA00023186"/>
    </source>
</evidence>
<dbReference type="AlphaFoldDB" id="A0A6C1F601"/>
<dbReference type="Proteomes" id="UP000502958">
    <property type="component" value="Chromosome"/>
</dbReference>
<evidence type="ECO:0000256" key="4">
    <source>
        <dbReference type="HAMAP-Rule" id="MF_01151"/>
    </source>
</evidence>
<keyword evidence="2 4" id="KW-0346">Stress response</keyword>
<comment type="subunit">
    <text evidence="4">Homodimer.</text>
</comment>
<dbReference type="SUPFAM" id="SSF51064">
    <property type="entry name" value="Head domain of nucleotide exchange factor GrpE"/>
    <property type="match status" value="1"/>
</dbReference>
<dbReference type="Pfam" id="PF01025">
    <property type="entry name" value="GrpE"/>
    <property type="match status" value="1"/>
</dbReference>
<dbReference type="InterPro" id="IPR013805">
    <property type="entry name" value="GrpE_CC"/>
</dbReference>
<evidence type="ECO:0000256" key="1">
    <source>
        <dbReference type="ARBA" id="ARBA00009054"/>
    </source>
</evidence>
<dbReference type="InterPro" id="IPR009012">
    <property type="entry name" value="GrpE_head"/>
</dbReference>
<dbReference type="Gene3D" id="3.90.20.20">
    <property type="match status" value="1"/>
</dbReference>
<dbReference type="EMBL" id="CP047588">
    <property type="protein sequence ID" value="QIE01923.1"/>
    <property type="molecule type" value="Genomic_DNA"/>
</dbReference>
<comment type="function">
    <text evidence="4">Participates actively in the response to hyperosmotic and heat shock by preventing the aggregation of stress-denatured proteins, in association with DnaK and GrpE. It is the nucleotide exchange factor for DnaK and may function as a thermosensor. Unfolded proteins bind initially to DnaJ; upon interaction with the DnaJ-bound protein, DnaK hydrolyzes its bound ATP, resulting in the formation of a stable complex. GrpE releases ADP from DnaK; ATP binding to DnaK triggers the release of the substrate protein, thus completing the reaction cycle. Several rounds of ATP-dependent interactions between DnaJ, DnaK and GrpE are required for fully efficient folding.</text>
</comment>
<dbReference type="GO" id="GO:0005829">
    <property type="term" value="C:cytosol"/>
    <property type="evidence" value="ECO:0007669"/>
    <property type="project" value="TreeGrafter"/>
</dbReference>
<protein>
    <recommendedName>
        <fullName evidence="4">Protein GrpE</fullName>
    </recommendedName>
    <alternativeName>
        <fullName evidence="4">HSP-70 cofactor</fullName>
    </alternativeName>
</protein>
<dbReference type="GO" id="GO:0051082">
    <property type="term" value="F:unfolded protein binding"/>
    <property type="evidence" value="ECO:0007669"/>
    <property type="project" value="TreeGrafter"/>
</dbReference>
<evidence type="ECO:0000313" key="6">
    <source>
        <dbReference type="EMBL" id="QIE01923.1"/>
    </source>
</evidence>
<keyword evidence="4" id="KW-0963">Cytoplasm</keyword>
<dbReference type="HAMAP" id="MF_01151">
    <property type="entry name" value="GrpE"/>
    <property type="match status" value="1"/>
</dbReference>
<dbReference type="GO" id="GO:0006457">
    <property type="term" value="P:protein folding"/>
    <property type="evidence" value="ECO:0007669"/>
    <property type="project" value="InterPro"/>
</dbReference>
<proteinExistence type="inferred from homology"/>
<dbReference type="GO" id="GO:0000774">
    <property type="term" value="F:adenyl-nucleotide exchange factor activity"/>
    <property type="evidence" value="ECO:0007669"/>
    <property type="project" value="InterPro"/>
</dbReference>
<dbReference type="PANTHER" id="PTHR21237:SF23">
    <property type="entry name" value="GRPE PROTEIN HOMOLOG, MITOCHONDRIAL"/>
    <property type="match status" value="1"/>
</dbReference>
<dbReference type="PANTHER" id="PTHR21237">
    <property type="entry name" value="GRPE PROTEIN"/>
    <property type="match status" value="1"/>
</dbReference>
<comment type="subcellular location">
    <subcellularLocation>
        <location evidence="4">Cytoplasm</location>
    </subcellularLocation>
</comment>
<organism evidence="6 7">
    <name type="scientific">Buchnera aphidicola subsp. Uroleucon sonchi</name>
    <dbReference type="NCBI Taxonomy" id="118118"/>
    <lineage>
        <taxon>Bacteria</taxon>
        <taxon>Pseudomonadati</taxon>
        <taxon>Pseudomonadota</taxon>
        <taxon>Gammaproteobacteria</taxon>
        <taxon>Enterobacterales</taxon>
        <taxon>Erwiniaceae</taxon>
        <taxon>Buchnera</taxon>
    </lineage>
</organism>
<dbReference type="CDD" id="cd00446">
    <property type="entry name" value="GrpE"/>
    <property type="match status" value="1"/>
</dbReference>
<comment type="similarity">
    <text evidence="1 4 5">Belongs to the GrpE family.</text>
</comment>
<dbReference type="RefSeq" id="WP_163119096.1">
    <property type="nucleotide sequence ID" value="NZ_CP047588.1"/>
</dbReference>
<evidence type="ECO:0000313" key="7">
    <source>
        <dbReference type="Proteomes" id="UP000502958"/>
    </source>
</evidence>
<dbReference type="GO" id="GO:0042803">
    <property type="term" value="F:protein homodimerization activity"/>
    <property type="evidence" value="ECO:0007669"/>
    <property type="project" value="InterPro"/>
</dbReference>
<keyword evidence="3 4" id="KW-0143">Chaperone</keyword>
<evidence type="ECO:0000256" key="5">
    <source>
        <dbReference type="RuleBase" id="RU004478"/>
    </source>
</evidence>
<dbReference type="Gene3D" id="2.30.22.10">
    <property type="entry name" value="Head domain of nucleotide exchange factor GrpE"/>
    <property type="match status" value="1"/>
</dbReference>
<dbReference type="SUPFAM" id="SSF58014">
    <property type="entry name" value="Coiled-coil domain of nucleotide exchange factor GrpE"/>
    <property type="match status" value="1"/>
</dbReference>
<gene>
    <name evidence="4 6" type="primary">grpE</name>
    <name evidence="6" type="ORF">GUU85_00865</name>
</gene>
<dbReference type="GO" id="GO:0051087">
    <property type="term" value="F:protein-folding chaperone binding"/>
    <property type="evidence" value="ECO:0007669"/>
    <property type="project" value="InterPro"/>
</dbReference>
<sequence>MNNNLNKKNTTNQLKNINNIITCNNKKIEDLKLQLLQNKNKINDIKLRKLANMENIKKNTYEKIKNIKQYELEKFLKTMIPIIDILEDIVMLSHSLEKKDIPLVEGINLTLQSLLNILYKLGVKIEGKKNEIFNPELHNAILIEPSSNILPNHILSIKKHGLTFNKIILRKALVTIAKNN</sequence>
<evidence type="ECO:0000256" key="2">
    <source>
        <dbReference type="ARBA" id="ARBA00023016"/>
    </source>
</evidence>